<sequence>MINNITNDRVAVFAVILAAITGIYGLVKLKKLSVKAPLNILTDEQSDLLVMGIFHLLICAVSIFSLLQ</sequence>
<feature type="transmembrane region" description="Helical" evidence="1">
    <location>
        <begin position="6"/>
        <end position="27"/>
    </location>
</feature>
<protein>
    <submittedName>
        <fullName evidence="3">Uncharacterized protein</fullName>
    </submittedName>
</protein>
<feature type="transmembrane region" description="Helical" evidence="1">
    <location>
        <begin position="48"/>
        <end position="67"/>
    </location>
</feature>
<dbReference type="Proteomes" id="UP000548326">
    <property type="component" value="Unassembled WGS sequence"/>
</dbReference>
<evidence type="ECO:0000313" key="4">
    <source>
        <dbReference type="Proteomes" id="UP000541583"/>
    </source>
</evidence>
<keyword evidence="1" id="KW-1133">Transmembrane helix</keyword>
<accession>A0A1N7D0U3</accession>
<evidence type="ECO:0000313" key="2">
    <source>
        <dbReference type="EMBL" id="MBB6111107.1"/>
    </source>
</evidence>
<dbReference type="EMBL" id="JACHCA010000007">
    <property type="protein sequence ID" value="MBB6128769.1"/>
    <property type="molecule type" value="Genomic_DNA"/>
</dbReference>
<proteinExistence type="predicted"/>
<keyword evidence="1" id="KW-0812">Transmembrane</keyword>
<keyword evidence="1" id="KW-0472">Membrane</keyword>
<dbReference type="RefSeq" id="WP_076375192.1">
    <property type="nucleotide sequence ID" value="NZ_FTMG01000010.1"/>
</dbReference>
<dbReference type="EMBL" id="JACHCB010000010">
    <property type="protein sequence ID" value="MBB6111107.1"/>
    <property type="molecule type" value="Genomic_DNA"/>
</dbReference>
<organism evidence="3 5">
    <name type="scientific">Mucilaginibacter lappiensis</name>
    <dbReference type="NCBI Taxonomy" id="354630"/>
    <lineage>
        <taxon>Bacteria</taxon>
        <taxon>Pseudomonadati</taxon>
        <taxon>Bacteroidota</taxon>
        <taxon>Sphingobacteriia</taxon>
        <taxon>Sphingobacteriales</taxon>
        <taxon>Sphingobacteriaceae</taxon>
        <taxon>Mucilaginibacter</taxon>
    </lineage>
</organism>
<evidence type="ECO:0000313" key="5">
    <source>
        <dbReference type="Proteomes" id="UP000548326"/>
    </source>
</evidence>
<reference evidence="4 5" key="1">
    <citation type="submission" date="2020-08" db="EMBL/GenBank/DDBJ databases">
        <title>Genomic Encyclopedia of Type Strains, Phase IV (KMG-V): Genome sequencing to study the core and pangenomes of soil and plant-associated prokaryotes.</title>
        <authorList>
            <person name="Whitman W."/>
        </authorList>
    </citation>
    <scope>NUCLEOTIDE SEQUENCE [LARGE SCALE GENOMIC DNA]</scope>
    <source>
        <strain evidence="2 4">ANJLi2</strain>
        <strain evidence="3 5">MP601</strain>
    </source>
</reference>
<dbReference type="Proteomes" id="UP000541583">
    <property type="component" value="Unassembled WGS sequence"/>
</dbReference>
<gene>
    <name evidence="3" type="ORF">HDF22_002892</name>
    <name evidence="2" type="ORF">HDF23_003874</name>
</gene>
<name>A0A1N7D0U3_9SPHI</name>
<keyword evidence="4" id="KW-1185">Reference proteome</keyword>
<comment type="caution">
    <text evidence="3">The sequence shown here is derived from an EMBL/GenBank/DDBJ whole genome shotgun (WGS) entry which is preliminary data.</text>
</comment>
<evidence type="ECO:0000313" key="3">
    <source>
        <dbReference type="EMBL" id="MBB6128769.1"/>
    </source>
</evidence>
<dbReference type="AlphaFoldDB" id="A0A1N7D0U3"/>
<evidence type="ECO:0000256" key="1">
    <source>
        <dbReference type="SAM" id="Phobius"/>
    </source>
</evidence>
<dbReference type="OrthoDB" id="9874391at2"/>